<dbReference type="PANTHER" id="PTHR30537">
    <property type="entry name" value="HTH-TYPE TRANSCRIPTIONAL REGULATOR"/>
    <property type="match status" value="1"/>
</dbReference>
<accession>A0ABT4VJK8</accession>
<dbReference type="EMBL" id="JAPJZH010000003">
    <property type="protein sequence ID" value="MDA4844907.1"/>
    <property type="molecule type" value="Genomic_DNA"/>
</dbReference>
<evidence type="ECO:0000313" key="6">
    <source>
        <dbReference type="EMBL" id="MDA4844907.1"/>
    </source>
</evidence>
<dbReference type="InterPro" id="IPR036390">
    <property type="entry name" value="WH_DNA-bd_sf"/>
</dbReference>
<dbReference type="PROSITE" id="PS50931">
    <property type="entry name" value="HTH_LYSR"/>
    <property type="match status" value="1"/>
</dbReference>
<dbReference type="InterPro" id="IPR058163">
    <property type="entry name" value="LysR-type_TF_proteobact-type"/>
</dbReference>
<dbReference type="Pfam" id="PF00126">
    <property type="entry name" value="HTH_1"/>
    <property type="match status" value="1"/>
</dbReference>
<keyword evidence="2" id="KW-0805">Transcription regulation</keyword>
<dbReference type="InterPro" id="IPR036388">
    <property type="entry name" value="WH-like_DNA-bd_sf"/>
</dbReference>
<evidence type="ECO:0000256" key="3">
    <source>
        <dbReference type="ARBA" id="ARBA00023125"/>
    </source>
</evidence>
<protein>
    <submittedName>
        <fullName evidence="6">LysR family transcriptional regulator</fullName>
    </submittedName>
</protein>
<dbReference type="Proteomes" id="UP001148313">
    <property type="component" value="Unassembled WGS sequence"/>
</dbReference>
<feature type="domain" description="HTH lysR-type" evidence="5">
    <location>
        <begin position="9"/>
        <end position="66"/>
    </location>
</feature>
<dbReference type="Gene3D" id="3.40.190.10">
    <property type="entry name" value="Periplasmic binding protein-like II"/>
    <property type="match status" value="2"/>
</dbReference>
<dbReference type="PANTHER" id="PTHR30537:SF5">
    <property type="entry name" value="HTH-TYPE TRANSCRIPTIONAL ACTIVATOR TTDR-RELATED"/>
    <property type="match status" value="1"/>
</dbReference>
<dbReference type="InterPro" id="IPR005119">
    <property type="entry name" value="LysR_subst-bd"/>
</dbReference>
<dbReference type="Pfam" id="PF03466">
    <property type="entry name" value="LysR_substrate"/>
    <property type="match status" value="1"/>
</dbReference>
<dbReference type="InterPro" id="IPR000847">
    <property type="entry name" value="LysR_HTH_N"/>
</dbReference>
<evidence type="ECO:0000259" key="5">
    <source>
        <dbReference type="PROSITE" id="PS50931"/>
    </source>
</evidence>
<evidence type="ECO:0000256" key="2">
    <source>
        <dbReference type="ARBA" id="ARBA00023015"/>
    </source>
</evidence>
<sequence>MSSRRYTIPSTSSLTAFESVARLRGFARAAEELNTSQSAVSRHIGNLETRLGVKLFDRAGKRVALTRAGELYFGAVTSALEEVQNAERSLLSEQNDVTIACTHEVSHLFVMPRYANLKRALGGKADIRIITSEYSLVPSILDTGVDLVFEYSDAQDRKNATIVTPELITPVGAPDLVAQLRSKLQDPAAGWGDVPLLALSKTNYGWAVWDDWFEARGIAVRGITVETFDNYVYLLEAAVNGQGLALGWRGFVDRYLADGALVQIEDRWIERRTKLWARLTPKGLENAAALRIMRQLQGDAPTMAQGN</sequence>
<dbReference type="PRINTS" id="PR00039">
    <property type="entry name" value="HTHLYSR"/>
</dbReference>
<dbReference type="SUPFAM" id="SSF46785">
    <property type="entry name" value="Winged helix' DNA-binding domain"/>
    <property type="match status" value="1"/>
</dbReference>
<evidence type="ECO:0000256" key="4">
    <source>
        <dbReference type="ARBA" id="ARBA00023163"/>
    </source>
</evidence>
<dbReference type="Gene3D" id="1.10.10.10">
    <property type="entry name" value="Winged helix-like DNA-binding domain superfamily/Winged helix DNA-binding domain"/>
    <property type="match status" value="1"/>
</dbReference>
<comment type="similarity">
    <text evidence="1">Belongs to the LysR transcriptional regulatory family.</text>
</comment>
<proteinExistence type="inferred from homology"/>
<evidence type="ECO:0000313" key="7">
    <source>
        <dbReference type="Proteomes" id="UP001148313"/>
    </source>
</evidence>
<reference evidence="6" key="1">
    <citation type="submission" date="2022-11" db="EMBL/GenBank/DDBJ databases">
        <title>Hoeflea poritis sp. nov., isolated from scleractinian coral Porites lutea.</title>
        <authorList>
            <person name="Zhang G."/>
            <person name="Wei Q."/>
            <person name="Cai L."/>
        </authorList>
    </citation>
    <scope>NUCLEOTIDE SEQUENCE</scope>
    <source>
        <strain evidence="6">E7-10</strain>
    </source>
</reference>
<name>A0ABT4VJK8_9HYPH</name>
<evidence type="ECO:0000256" key="1">
    <source>
        <dbReference type="ARBA" id="ARBA00009437"/>
    </source>
</evidence>
<gene>
    <name evidence="6" type="ORF">OOZ53_06070</name>
</gene>
<dbReference type="SUPFAM" id="SSF53850">
    <property type="entry name" value="Periplasmic binding protein-like II"/>
    <property type="match status" value="1"/>
</dbReference>
<keyword evidence="3" id="KW-0238">DNA-binding</keyword>
<organism evidence="6 7">
    <name type="scientific">Hoeflea poritis</name>
    <dbReference type="NCBI Taxonomy" id="2993659"/>
    <lineage>
        <taxon>Bacteria</taxon>
        <taxon>Pseudomonadati</taxon>
        <taxon>Pseudomonadota</taxon>
        <taxon>Alphaproteobacteria</taxon>
        <taxon>Hyphomicrobiales</taxon>
        <taxon>Rhizobiaceae</taxon>
        <taxon>Hoeflea</taxon>
    </lineage>
</organism>
<comment type="caution">
    <text evidence="6">The sequence shown here is derived from an EMBL/GenBank/DDBJ whole genome shotgun (WGS) entry which is preliminary data.</text>
</comment>
<dbReference type="RefSeq" id="WP_271088748.1">
    <property type="nucleotide sequence ID" value="NZ_JAPJZH010000003.1"/>
</dbReference>
<keyword evidence="4" id="KW-0804">Transcription</keyword>
<keyword evidence="7" id="KW-1185">Reference proteome</keyword>